<feature type="compositionally biased region" description="Basic and acidic residues" evidence="1">
    <location>
        <begin position="627"/>
        <end position="736"/>
    </location>
</feature>
<dbReference type="OrthoDB" id="7771656at2759"/>
<name>A0A2C5YNX7_9HYPO</name>
<evidence type="ECO:0000313" key="3">
    <source>
        <dbReference type="EMBL" id="PHH69323.1"/>
    </source>
</evidence>
<feature type="compositionally biased region" description="Acidic residues" evidence="1">
    <location>
        <begin position="757"/>
        <end position="767"/>
    </location>
</feature>
<dbReference type="EMBL" id="NJEU01000958">
    <property type="protein sequence ID" value="PHH69323.1"/>
    <property type="molecule type" value="Genomic_DNA"/>
</dbReference>
<dbReference type="GO" id="GO:0003824">
    <property type="term" value="F:catalytic activity"/>
    <property type="evidence" value="ECO:0007669"/>
    <property type="project" value="UniProtKB-ARBA"/>
</dbReference>
<evidence type="ECO:0000313" key="4">
    <source>
        <dbReference type="Proteomes" id="UP000224854"/>
    </source>
</evidence>
<dbReference type="Proteomes" id="UP000224854">
    <property type="component" value="Unassembled WGS sequence"/>
</dbReference>
<feature type="chain" id="PRO_5012880467" evidence="2">
    <location>
        <begin position="20"/>
        <end position="850"/>
    </location>
</feature>
<gene>
    <name evidence="3" type="ORF">CDD82_7829</name>
</gene>
<keyword evidence="2" id="KW-0732">Signal</keyword>
<reference evidence="3 4" key="1">
    <citation type="submission" date="2017-06" db="EMBL/GenBank/DDBJ databases">
        <title>Ant-infecting Ophiocordyceps genomes reveal a high diversity of potential behavioral manipulation genes and a possible major role for enterotoxins.</title>
        <authorList>
            <person name="De Bekker C."/>
            <person name="Evans H.C."/>
            <person name="Brachmann A."/>
            <person name="Hughes D.P."/>
        </authorList>
    </citation>
    <scope>NUCLEOTIDE SEQUENCE [LARGE SCALE GENOMIC DNA]</scope>
    <source>
        <strain evidence="3 4">1348a</strain>
    </source>
</reference>
<dbReference type="InterPro" id="IPR008928">
    <property type="entry name" value="6-hairpin_glycosidase_sf"/>
</dbReference>
<keyword evidence="4" id="KW-1185">Reference proteome</keyword>
<evidence type="ECO:0000256" key="1">
    <source>
        <dbReference type="SAM" id="MobiDB-lite"/>
    </source>
</evidence>
<dbReference type="Pfam" id="PF06824">
    <property type="entry name" value="Glyco_hydro_125"/>
    <property type="match status" value="1"/>
</dbReference>
<comment type="caution">
    <text evidence="3">The sequence shown here is derived from an EMBL/GenBank/DDBJ whole genome shotgun (WGS) entry which is preliminary data.</text>
</comment>
<proteinExistence type="predicted"/>
<feature type="compositionally biased region" description="Basic and acidic residues" evidence="1">
    <location>
        <begin position="588"/>
        <end position="603"/>
    </location>
</feature>
<dbReference type="Gene3D" id="1.50.10.10">
    <property type="match status" value="1"/>
</dbReference>
<protein>
    <submittedName>
        <fullName evidence="3">Uncharacterized protein</fullName>
    </submittedName>
</protein>
<feature type="region of interest" description="Disordered" evidence="1">
    <location>
        <begin position="578"/>
        <end position="603"/>
    </location>
</feature>
<dbReference type="GO" id="GO:0005975">
    <property type="term" value="P:carbohydrate metabolic process"/>
    <property type="evidence" value="ECO:0007669"/>
    <property type="project" value="InterPro"/>
</dbReference>
<evidence type="ECO:0000256" key="2">
    <source>
        <dbReference type="SAM" id="SignalP"/>
    </source>
</evidence>
<dbReference type="AlphaFoldDB" id="A0A2C5YNX7"/>
<feature type="region of interest" description="Disordered" evidence="1">
    <location>
        <begin position="622"/>
        <end position="827"/>
    </location>
</feature>
<dbReference type="SUPFAM" id="SSF48208">
    <property type="entry name" value="Six-hairpin glycosidases"/>
    <property type="match status" value="1"/>
</dbReference>
<dbReference type="PANTHER" id="PTHR31047:SF1">
    <property type="entry name" value="DUF1237 DOMAIN-CONTAINING PROTEIN"/>
    <property type="match status" value="1"/>
</dbReference>
<feature type="compositionally biased region" description="Acidic residues" evidence="1">
    <location>
        <begin position="777"/>
        <end position="791"/>
    </location>
</feature>
<accession>A0A2C5YNX7</accession>
<dbReference type="PANTHER" id="PTHR31047">
    <property type="entry name" value="MEIOTICALLY UP-REGULATED GENE 157 PROTEIN"/>
    <property type="match status" value="1"/>
</dbReference>
<dbReference type="InterPro" id="IPR008313">
    <property type="entry name" value="GH125"/>
</dbReference>
<dbReference type="SMART" id="SM01149">
    <property type="entry name" value="DUF1237"/>
    <property type="match status" value="1"/>
</dbReference>
<feature type="signal peptide" evidence="2">
    <location>
        <begin position="1"/>
        <end position="19"/>
    </location>
</feature>
<organism evidence="3 4">
    <name type="scientific">Ophiocordyceps australis</name>
    <dbReference type="NCBI Taxonomy" id="1399860"/>
    <lineage>
        <taxon>Eukaryota</taxon>
        <taxon>Fungi</taxon>
        <taxon>Dikarya</taxon>
        <taxon>Ascomycota</taxon>
        <taxon>Pezizomycotina</taxon>
        <taxon>Sordariomycetes</taxon>
        <taxon>Hypocreomycetidae</taxon>
        <taxon>Hypocreales</taxon>
        <taxon>Ophiocordycipitaceae</taxon>
        <taxon>Ophiocordyceps</taxon>
    </lineage>
</organism>
<dbReference type="InterPro" id="IPR012341">
    <property type="entry name" value="6hp_glycosidase-like_sf"/>
</dbReference>
<feature type="compositionally biased region" description="Basic residues" evidence="1">
    <location>
        <begin position="578"/>
        <end position="587"/>
    </location>
</feature>
<sequence length="850" mass="99234">MRLQTTGIVLGLLFSSAAADPGAWLWHNESKAAWSSLPWHMGAPPGEWKNYKFESRIPSTCEPYETYVQRPHEPLSEGKLKVPFMRPPPECRTFNSSAAEKVVMYMKAHMRDPDLARLFENSFSMALDTTVKWFDPQKNLSFIVTGEIDAQWMRDTELQLAHLYRLLPWEENLRNLFKSIIKTEARFVTNWTFCSAMQPPPESGLPPILNEDPTHKVVSENMQLIPNHTVYECKWNVASLASFLRISRKYWEHTKDDSFVTPEWKEAVWRVMDALNIQTRGKMLNEVTQWHFRKRASKPIAPWPRTPEMGAREPYRWGHMIASTYRPSGQMTTFDLNVPANAMISWELRQVGAMAKTLHKAFTDFEWQLLTSTGLLIDYGVWVNCRTMDGVFSYESNGLTSHYYMDDPMIPSLLGLSYVGFSKRGNWVYKNIKFEMTFARNPYYVRGHNYIGMVAPPPIHDFAWPMSQLSLVFGGRKSPGIRSRIKKIRDICAAAGVIPAGVHINLANNYTRLWFPASSSYFAQAILDVARRKPHLIFKRPKSYRVGDEQAWYLKFAEQEAKEKKLVDKDDKRLEKKRQKEWKKYHKKEKEDMSKYENPRQKEEFKQRKKYLEEIEERLEKQRKKYKETAEKLKKEEMRRKEKEEKERKEKEKERLERVEWARQKKKEMEEMEKKRKAREEAEKTPKEREEAEKTPKEREEAEKTPKEREEAEKTPKEREEAEKRPKEKEKGHNEATKYGVDVVDMVKGFDKRGDNDIEDETEDPDDPMGASITGAIEEEEEDDDDDEEEEGRNSEDSGGVNLQDWYEIADEFKTEPGSQAGGSNRLMWRDKITAEMQMAAAAAAAAAAA</sequence>